<gene>
    <name evidence="5" type="ORF">BECKLPF1236B_GA0070989_12902</name>
</gene>
<keyword evidence="1 3" id="KW-0732">Signal</keyword>
<dbReference type="Pfam" id="PF13385">
    <property type="entry name" value="Laminin_G_3"/>
    <property type="match status" value="1"/>
</dbReference>
<dbReference type="SMART" id="SM00560">
    <property type="entry name" value="LamGL"/>
    <property type="match status" value="1"/>
</dbReference>
<feature type="signal peptide" evidence="3">
    <location>
        <begin position="1"/>
        <end position="26"/>
    </location>
</feature>
<proteinExistence type="predicted"/>
<feature type="domain" description="LamG-like jellyroll fold" evidence="4">
    <location>
        <begin position="87"/>
        <end position="229"/>
    </location>
</feature>
<dbReference type="InterPro" id="IPR013320">
    <property type="entry name" value="ConA-like_dom_sf"/>
</dbReference>
<dbReference type="AlphaFoldDB" id="A0A450WYA6"/>
<keyword evidence="2" id="KW-1015">Disulfide bond</keyword>
<dbReference type="InterPro" id="IPR006558">
    <property type="entry name" value="LamG-like"/>
</dbReference>
<dbReference type="SUPFAM" id="SSF49899">
    <property type="entry name" value="Concanavalin A-like lectins/glucanases"/>
    <property type="match status" value="1"/>
</dbReference>
<dbReference type="EMBL" id="CAADFK010000290">
    <property type="protein sequence ID" value="VFK22008.1"/>
    <property type="molecule type" value="Genomic_DNA"/>
</dbReference>
<evidence type="ECO:0000256" key="2">
    <source>
        <dbReference type="ARBA" id="ARBA00023157"/>
    </source>
</evidence>
<sequence>MNKIIKAILTASATMLCMLTIFSVHAGDGPLAYYSFDGIARDGSGNGNDGTLAGGSSYSTGIFGQAVSLDGIDGRVELPVIFTQDQDPMTVAFWVNPASTPRAPSIFGEFNHYDGSTRNQVVIGENWIQFDQYGPSGGVARINEGLNENDIGNWVHIVVVKEAEEVSFYKDSIFLGSLAHTETYSGRAPDLAAIGARKINGSWTYNNSAYNFHGLVDEVYIYDRALTQYEIKDLYNSGNKCCVCICN</sequence>
<organism evidence="5">
    <name type="scientific">Candidatus Kentrum sp. LPFa</name>
    <dbReference type="NCBI Taxonomy" id="2126335"/>
    <lineage>
        <taxon>Bacteria</taxon>
        <taxon>Pseudomonadati</taxon>
        <taxon>Pseudomonadota</taxon>
        <taxon>Gammaproteobacteria</taxon>
        <taxon>Candidatus Kentrum</taxon>
    </lineage>
</organism>
<evidence type="ECO:0000259" key="4">
    <source>
        <dbReference type="SMART" id="SM00560"/>
    </source>
</evidence>
<dbReference type="GO" id="GO:0030246">
    <property type="term" value="F:carbohydrate binding"/>
    <property type="evidence" value="ECO:0007669"/>
    <property type="project" value="UniProtKB-KW"/>
</dbReference>
<evidence type="ECO:0000256" key="3">
    <source>
        <dbReference type="SAM" id="SignalP"/>
    </source>
</evidence>
<name>A0A450WYA6_9GAMM</name>
<evidence type="ECO:0000313" key="5">
    <source>
        <dbReference type="EMBL" id="VFK22008.1"/>
    </source>
</evidence>
<keyword evidence="5" id="KW-0430">Lectin</keyword>
<protein>
    <submittedName>
        <fullName evidence="5">Concanavalin A-like lectin/glucanases superfamily protein</fullName>
    </submittedName>
</protein>
<accession>A0A450WYA6</accession>
<reference evidence="5" key="1">
    <citation type="submission" date="2019-02" db="EMBL/GenBank/DDBJ databases">
        <authorList>
            <person name="Gruber-Vodicka R. H."/>
            <person name="Seah K. B. B."/>
        </authorList>
    </citation>
    <scope>NUCLEOTIDE SEQUENCE</scope>
    <source>
        <strain evidence="5">BECK_S313</strain>
    </source>
</reference>
<evidence type="ECO:0000256" key="1">
    <source>
        <dbReference type="ARBA" id="ARBA00022729"/>
    </source>
</evidence>
<dbReference type="Gene3D" id="2.60.120.200">
    <property type="match status" value="1"/>
</dbReference>
<feature type="chain" id="PRO_5019016243" evidence="3">
    <location>
        <begin position="27"/>
        <end position="247"/>
    </location>
</feature>